<dbReference type="InterPro" id="IPR002347">
    <property type="entry name" value="SDR_fam"/>
</dbReference>
<evidence type="ECO:0000256" key="3">
    <source>
        <dbReference type="ARBA" id="ARBA00023002"/>
    </source>
</evidence>
<dbReference type="GO" id="GO:0016491">
    <property type="term" value="F:oxidoreductase activity"/>
    <property type="evidence" value="ECO:0007669"/>
    <property type="project" value="UniProtKB-KW"/>
</dbReference>
<dbReference type="PANTHER" id="PTHR43477">
    <property type="entry name" value="DIHYDROANTICAPSIN 7-DEHYDROGENASE"/>
    <property type="match status" value="1"/>
</dbReference>
<name>A0AAJ0GCU6_9PEZI</name>
<reference evidence="4" key="1">
    <citation type="submission" date="2023-04" db="EMBL/GenBank/DDBJ databases">
        <title>Black Yeasts Isolated from many extreme environments.</title>
        <authorList>
            <person name="Coleine C."/>
            <person name="Stajich J.E."/>
            <person name="Selbmann L."/>
        </authorList>
    </citation>
    <scope>NUCLEOTIDE SEQUENCE</scope>
    <source>
        <strain evidence="4">CCFEE 5312</strain>
    </source>
</reference>
<dbReference type="PANTHER" id="PTHR43477:SF1">
    <property type="entry name" value="DIHYDROANTICAPSIN 7-DEHYDROGENASE"/>
    <property type="match status" value="1"/>
</dbReference>
<evidence type="ECO:0000256" key="1">
    <source>
        <dbReference type="ARBA" id="ARBA00006484"/>
    </source>
</evidence>
<dbReference type="InterPro" id="IPR057571">
    <property type="entry name" value="SDR_PhqE-like"/>
</dbReference>
<accession>A0AAJ0GCU6</accession>
<keyword evidence="2" id="KW-0521">NADP</keyword>
<evidence type="ECO:0000313" key="5">
    <source>
        <dbReference type="Proteomes" id="UP001271007"/>
    </source>
</evidence>
<dbReference type="Gene3D" id="3.40.50.720">
    <property type="entry name" value="NAD(P)-binding Rossmann-like Domain"/>
    <property type="match status" value="1"/>
</dbReference>
<dbReference type="CDD" id="cd05233">
    <property type="entry name" value="SDR_c"/>
    <property type="match status" value="1"/>
</dbReference>
<dbReference type="SUPFAM" id="SSF51735">
    <property type="entry name" value="NAD(P)-binding Rossmann-fold domains"/>
    <property type="match status" value="1"/>
</dbReference>
<sequence length="253" mass="26653">MPPNSKDKLVGRKIVVVGGTSGIGHGAALALLEHGAHVAIVSSSEEKLNAALKRIDHPNASGKVSDVRNEEQYTEVLKSLAPVDHLIYSSVDKIIRGAIADADLDDAKWYFGVKFWGSALTGKIASKYDIINSGGSLTLTSGTGAMKPGTTASIGGSLNAGLFTMTQGLANELTPKKIRVNCVVPGMVVTELWDKMGASKDQQKEMFDSSSKKLPVGFVATPEDIAEAYLYCVRADYANGTLITIDGGGVLQN</sequence>
<dbReference type="InterPro" id="IPR036291">
    <property type="entry name" value="NAD(P)-bd_dom_sf"/>
</dbReference>
<comment type="caution">
    <text evidence="4">The sequence shown here is derived from an EMBL/GenBank/DDBJ whole genome shotgun (WGS) entry which is preliminary data.</text>
</comment>
<gene>
    <name evidence="4" type="ORF">LTR09_004406</name>
</gene>
<proteinExistence type="inferred from homology"/>
<comment type="similarity">
    <text evidence="1">Belongs to the short-chain dehydrogenases/reductases (SDR) family.</text>
</comment>
<organism evidence="4 5">
    <name type="scientific">Extremus antarcticus</name>
    <dbReference type="NCBI Taxonomy" id="702011"/>
    <lineage>
        <taxon>Eukaryota</taxon>
        <taxon>Fungi</taxon>
        <taxon>Dikarya</taxon>
        <taxon>Ascomycota</taxon>
        <taxon>Pezizomycotina</taxon>
        <taxon>Dothideomycetes</taxon>
        <taxon>Dothideomycetidae</taxon>
        <taxon>Mycosphaerellales</taxon>
        <taxon>Extremaceae</taxon>
        <taxon>Extremus</taxon>
    </lineage>
</organism>
<evidence type="ECO:0000313" key="4">
    <source>
        <dbReference type="EMBL" id="KAK3054677.1"/>
    </source>
</evidence>
<dbReference type="EMBL" id="JAWDJX010000011">
    <property type="protein sequence ID" value="KAK3054677.1"/>
    <property type="molecule type" value="Genomic_DNA"/>
</dbReference>
<dbReference type="InterPro" id="IPR051122">
    <property type="entry name" value="SDR_DHRS6-like"/>
</dbReference>
<keyword evidence="3" id="KW-0560">Oxidoreductase</keyword>
<dbReference type="Pfam" id="PF23441">
    <property type="entry name" value="SDR"/>
    <property type="match status" value="1"/>
</dbReference>
<keyword evidence="5" id="KW-1185">Reference proteome</keyword>
<protein>
    <submittedName>
        <fullName evidence="4">Uncharacterized protein</fullName>
    </submittedName>
</protein>
<dbReference type="PRINTS" id="PR00081">
    <property type="entry name" value="GDHRDH"/>
</dbReference>
<dbReference type="Proteomes" id="UP001271007">
    <property type="component" value="Unassembled WGS sequence"/>
</dbReference>
<dbReference type="AlphaFoldDB" id="A0AAJ0GCU6"/>
<evidence type="ECO:0000256" key="2">
    <source>
        <dbReference type="ARBA" id="ARBA00022857"/>
    </source>
</evidence>